<feature type="compositionally biased region" description="Low complexity" evidence="1">
    <location>
        <begin position="114"/>
        <end position="124"/>
    </location>
</feature>
<dbReference type="OrthoDB" id="4083856at2"/>
<organism evidence="2 3">
    <name type="scientific">Streptomyces showdoensis</name>
    <dbReference type="NCBI Taxonomy" id="68268"/>
    <lineage>
        <taxon>Bacteria</taxon>
        <taxon>Bacillati</taxon>
        <taxon>Actinomycetota</taxon>
        <taxon>Actinomycetes</taxon>
        <taxon>Kitasatosporales</taxon>
        <taxon>Streptomycetaceae</taxon>
        <taxon>Streptomyces</taxon>
    </lineage>
</organism>
<protein>
    <recommendedName>
        <fullName evidence="4">Lipoprotein</fullName>
    </recommendedName>
</protein>
<gene>
    <name evidence="2" type="ORF">VO63_00260</name>
</gene>
<evidence type="ECO:0008006" key="4">
    <source>
        <dbReference type="Google" id="ProtNLM"/>
    </source>
</evidence>
<evidence type="ECO:0000256" key="1">
    <source>
        <dbReference type="SAM" id="MobiDB-lite"/>
    </source>
</evidence>
<proteinExistence type="predicted"/>
<feature type="compositionally biased region" description="Pro residues" evidence="1">
    <location>
        <begin position="125"/>
        <end position="135"/>
    </location>
</feature>
<sequence>MPEALTKLIRAVAAGMVVAAAAGCAGTGTGAGAADPGAHRGADPAGLTALHRLPPVTGLLYTPQPRAAVAQQRIAVACMAGRGFRYAPVPPPRAPDGSAEDPGADERPRPFGLESAAPPRTASPTPSPEAPPAPGSPESTDAYARALFGDEARRVTARGLRLSVSRPGEGCLAEAEERLLGEGRMRWLQVRIRLFEAQEDARRKVEEDSAFRAATARWRACMDRARVKAQDPVQVQRSLRSEEERRSGPVAAADLRCKAETGYLTTAYRRLAAVQQRWLDEHPDIGRDWRKLSARQDEAAGEVLATTVFRP</sequence>
<evidence type="ECO:0000313" key="3">
    <source>
        <dbReference type="Proteomes" id="UP000265325"/>
    </source>
</evidence>
<dbReference type="EMBL" id="LAQS01000001">
    <property type="protein sequence ID" value="KKZ75694.1"/>
    <property type="molecule type" value="Genomic_DNA"/>
</dbReference>
<name>A0A2P2GW13_STREW</name>
<comment type="caution">
    <text evidence="2">The sequence shown here is derived from an EMBL/GenBank/DDBJ whole genome shotgun (WGS) entry which is preliminary data.</text>
</comment>
<reference evidence="2 3" key="1">
    <citation type="submission" date="2015-05" db="EMBL/GenBank/DDBJ databases">
        <title>Draft Genome assembly of Streptomyces showdoensis.</title>
        <authorList>
            <person name="Thapa K.K."/>
            <person name="Metsa-Ketela M."/>
        </authorList>
    </citation>
    <scope>NUCLEOTIDE SEQUENCE [LARGE SCALE GENOMIC DNA]</scope>
    <source>
        <strain evidence="2 3">ATCC 15227</strain>
    </source>
</reference>
<evidence type="ECO:0000313" key="2">
    <source>
        <dbReference type="EMBL" id="KKZ75694.1"/>
    </source>
</evidence>
<dbReference type="RefSeq" id="WP_046905395.1">
    <property type="nucleotide sequence ID" value="NZ_BAAAXG010000028.1"/>
</dbReference>
<keyword evidence="3" id="KW-1185">Reference proteome</keyword>
<dbReference type="AlphaFoldDB" id="A0A2P2GW13"/>
<accession>A0A2P2GW13</accession>
<feature type="region of interest" description="Disordered" evidence="1">
    <location>
        <begin position="88"/>
        <end position="141"/>
    </location>
</feature>
<dbReference type="Proteomes" id="UP000265325">
    <property type="component" value="Unassembled WGS sequence"/>
</dbReference>
<dbReference type="PROSITE" id="PS51257">
    <property type="entry name" value="PROKAR_LIPOPROTEIN"/>
    <property type="match status" value="1"/>
</dbReference>